<dbReference type="EMBL" id="MCGN01000004">
    <property type="protein sequence ID" value="ORY97514.1"/>
    <property type="molecule type" value="Genomic_DNA"/>
</dbReference>
<protein>
    <submittedName>
        <fullName evidence="3">Uncharacterized protein</fullName>
    </submittedName>
</protein>
<keyword evidence="1" id="KW-0175">Coiled coil</keyword>
<comment type="caution">
    <text evidence="3">The sequence shown here is derived from an EMBL/GenBank/DDBJ whole genome shotgun (WGS) entry which is preliminary data.</text>
</comment>
<dbReference type="AlphaFoldDB" id="A0A1X2HEX8"/>
<evidence type="ECO:0000313" key="3">
    <source>
        <dbReference type="EMBL" id="ORY97514.1"/>
    </source>
</evidence>
<keyword evidence="4" id="KW-1185">Reference proteome</keyword>
<feature type="region of interest" description="Disordered" evidence="2">
    <location>
        <begin position="190"/>
        <end position="210"/>
    </location>
</feature>
<evidence type="ECO:0000256" key="1">
    <source>
        <dbReference type="SAM" id="Coils"/>
    </source>
</evidence>
<dbReference type="Proteomes" id="UP000242180">
    <property type="component" value="Unassembled WGS sequence"/>
</dbReference>
<evidence type="ECO:0000313" key="4">
    <source>
        <dbReference type="Proteomes" id="UP000242180"/>
    </source>
</evidence>
<proteinExistence type="predicted"/>
<dbReference type="OrthoDB" id="2555519at2759"/>
<feature type="compositionally biased region" description="Acidic residues" evidence="2">
    <location>
        <begin position="116"/>
        <end position="134"/>
    </location>
</feature>
<feature type="compositionally biased region" description="Basic and acidic residues" evidence="2">
    <location>
        <begin position="154"/>
        <end position="167"/>
    </location>
</feature>
<feature type="region of interest" description="Disordered" evidence="2">
    <location>
        <begin position="28"/>
        <end position="77"/>
    </location>
</feature>
<sequence length="352" mass="39705">MLEEDQRRRPPRAINIIRPSSPLFQVFRNRPLYPPSPSRPSSPANSSLAASLISSSSTSSDSTLKTEWVNRQQPSLPDWAMLAKNVGRMPASYYTPPHTPVPTSPLSPSSVVLTADSEEEEEEEEDEEEEDEYDPVYARVGLDLSESEEDEIDESHSESESDSDYERPQVVARMKEGATLITNKGQIVFGKQQHHHHHQQQQQQPSTRLSRQIADLEIENASLSAVNASLEAQAQAQNARIAELESRLQEKQKARPLPVIQPIDNTLTEEDEKAFERVKTMLQHLIEQAQNAIKAQTAAPSARLVLRRSWPTSTVTPKNSHLLRLAGQQQQQQQQHARARSYSMERTSSWPQ</sequence>
<dbReference type="STRING" id="13706.A0A1X2HEX8"/>
<feature type="region of interest" description="Disordered" evidence="2">
    <location>
        <begin position="93"/>
        <end position="168"/>
    </location>
</feature>
<feature type="region of interest" description="Disordered" evidence="2">
    <location>
        <begin position="325"/>
        <end position="352"/>
    </location>
</feature>
<feature type="compositionally biased region" description="Polar residues" evidence="2">
    <location>
        <begin position="63"/>
        <end position="75"/>
    </location>
</feature>
<organism evidence="3 4">
    <name type="scientific">Syncephalastrum racemosum</name>
    <name type="common">Filamentous fungus</name>
    <dbReference type="NCBI Taxonomy" id="13706"/>
    <lineage>
        <taxon>Eukaryota</taxon>
        <taxon>Fungi</taxon>
        <taxon>Fungi incertae sedis</taxon>
        <taxon>Mucoromycota</taxon>
        <taxon>Mucoromycotina</taxon>
        <taxon>Mucoromycetes</taxon>
        <taxon>Mucorales</taxon>
        <taxon>Syncephalastraceae</taxon>
        <taxon>Syncephalastrum</taxon>
    </lineage>
</organism>
<reference evidence="3 4" key="1">
    <citation type="submission" date="2016-07" db="EMBL/GenBank/DDBJ databases">
        <title>Pervasive Adenine N6-methylation of Active Genes in Fungi.</title>
        <authorList>
            <consortium name="DOE Joint Genome Institute"/>
            <person name="Mondo S.J."/>
            <person name="Dannebaum R.O."/>
            <person name="Kuo R.C."/>
            <person name="Labutti K."/>
            <person name="Haridas S."/>
            <person name="Kuo A."/>
            <person name="Salamov A."/>
            <person name="Ahrendt S.R."/>
            <person name="Lipzen A."/>
            <person name="Sullivan W."/>
            <person name="Andreopoulos W.B."/>
            <person name="Clum A."/>
            <person name="Lindquist E."/>
            <person name="Daum C."/>
            <person name="Ramamoorthy G.K."/>
            <person name="Gryganskyi A."/>
            <person name="Culley D."/>
            <person name="Magnuson J.K."/>
            <person name="James T.Y."/>
            <person name="O'Malley M.A."/>
            <person name="Stajich J.E."/>
            <person name="Spatafora J.W."/>
            <person name="Visel A."/>
            <person name="Grigoriev I.V."/>
        </authorList>
    </citation>
    <scope>NUCLEOTIDE SEQUENCE [LARGE SCALE GENOMIC DNA]</scope>
    <source>
        <strain evidence="3 4">NRRL 2496</strain>
    </source>
</reference>
<accession>A0A1X2HEX8</accession>
<feature type="coiled-coil region" evidence="1">
    <location>
        <begin position="213"/>
        <end position="254"/>
    </location>
</feature>
<name>A0A1X2HEX8_SYNRA</name>
<gene>
    <name evidence="3" type="ORF">BCR43DRAFT_489910</name>
</gene>
<feature type="compositionally biased region" description="Low complexity" evidence="2">
    <location>
        <begin position="41"/>
        <end position="62"/>
    </location>
</feature>
<evidence type="ECO:0000256" key="2">
    <source>
        <dbReference type="SAM" id="MobiDB-lite"/>
    </source>
</evidence>
<dbReference type="InParanoid" id="A0A1X2HEX8"/>